<protein>
    <recommendedName>
        <fullName evidence="9">Beta-ketoacyl-[acyl-carrier-protein] synthase III</fullName>
        <shortName evidence="9">Beta-ketoacyl-ACP synthase III</shortName>
        <shortName evidence="9">KAS III</shortName>
        <ecNumber evidence="9">2.3.1.180</ecNumber>
    </recommendedName>
    <alternativeName>
        <fullName evidence="9">3-oxoacyl-[acyl-carrier-protein] synthase 3</fullName>
    </alternativeName>
    <alternativeName>
        <fullName evidence="9">3-oxoacyl-[acyl-carrier-protein] synthase III</fullName>
    </alternativeName>
</protein>
<feature type="region of interest" description="ACP-binding" evidence="9">
    <location>
        <begin position="255"/>
        <end position="259"/>
    </location>
</feature>
<dbReference type="EC" id="2.3.1.180" evidence="9"/>
<keyword evidence="8 9" id="KW-0012">Acyltransferase</keyword>
<comment type="caution">
    <text evidence="12">The sequence shown here is derived from an EMBL/GenBank/DDBJ whole genome shotgun (WGS) entry which is preliminary data.</text>
</comment>
<dbReference type="InterPro" id="IPR013747">
    <property type="entry name" value="ACP_syn_III_C"/>
</dbReference>
<comment type="subcellular location">
    <subcellularLocation>
        <location evidence="9">Cytoplasm</location>
    </subcellularLocation>
</comment>
<evidence type="ECO:0000256" key="5">
    <source>
        <dbReference type="ARBA" id="ARBA00022832"/>
    </source>
</evidence>
<evidence type="ECO:0000256" key="9">
    <source>
        <dbReference type="HAMAP-Rule" id="MF_01815"/>
    </source>
</evidence>
<dbReference type="NCBIfam" id="NF006829">
    <property type="entry name" value="PRK09352.1"/>
    <property type="match status" value="1"/>
</dbReference>
<comment type="domain">
    <text evidence="9">The last Arg residue of the ACP-binding site is essential for the weak association between ACP/AcpP and FabH.</text>
</comment>
<evidence type="ECO:0000313" key="12">
    <source>
        <dbReference type="EMBL" id="MFC6170223.1"/>
    </source>
</evidence>
<dbReference type="HAMAP" id="MF_01815">
    <property type="entry name" value="FabH"/>
    <property type="match status" value="1"/>
</dbReference>
<evidence type="ECO:0000256" key="7">
    <source>
        <dbReference type="ARBA" id="ARBA00023160"/>
    </source>
</evidence>
<comment type="similarity">
    <text evidence="1 9">Belongs to the thiolase-like superfamily. FabH family.</text>
</comment>
<reference evidence="13" key="1">
    <citation type="journal article" date="2019" name="Int. J. Syst. Evol. Microbiol.">
        <title>The Global Catalogue of Microorganisms (GCM) 10K type strain sequencing project: providing services to taxonomists for standard genome sequencing and annotation.</title>
        <authorList>
            <consortium name="The Broad Institute Genomics Platform"/>
            <consortium name="The Broad Institute Genome Sequencing Center for Infectious Disease"/>
            <person name="Wu L."/>
            <person name="Ma J."/>
        </authorList>
    </citation>
    <scope>NUCLEOTIDE SEQUENCE [LARGE SCALE GENOMIC DNA]</scope>
    <source>
        <strain evidence="13">CCM 8904</strain>
    </source>
</reference>
<dbReference type="InterPro" id="IPR004655">
    <property type="entry name" value="FabH"/>
</dbReference>
<dbReference type="Pfam" id="PF08545">
    <property type="entry name" value="ACP_syn_III"/>
    <property type="match status" value="1"/>
</dbReference>
<feature type="active site" evidence="9">
    <location>
        <position position="113"/>
    </location>
</feature>
<evidence type="ECO:0000259" key="10">
    <source>
        <dbReference type="Pfam" id="PF08541"/>
    </source>
</evidence>
<dbReference type="GO" id="GO:0033818">
    <property type="term" value="F:beta-ketoacyl-acyl-carrier-protein synthase III activity"/>
    <property type="evidence" value="ECO:0007669"/>
    <property type="project" value="UniProtKB-EC"/>
</dbReference>
<dbReference type="SUPFAM" id="SSF53901">
    <property type="entry name" value="Thiolase-like"/>
    <property type="match status" value="1"/>
</dbReference>
<dbReference type="PANTHER" id="PTHR34069:SF2">
    <property type="entry name" value="BETA-KETOACYL-[ACYL-CARRIER-PROTEIN] SYNTHASE III"/>
    <property type="match status" value="1"/>
</dbReference>
<gene>
    <name evidence="9" type="primary">fabH</name>
    <name evidence="12" type="ORF">ACFQGP_06470</name>
</gene>
<feature type="domain" description="Beta-ketoacyl-[acyl-carrier-protein] synthase III N-terminal" evidence="11">
    <location>
        <begin position="107"/>
        <end position="187"/>
    </location>
</feature>
<keyword evidence="7 9" id="KW-0275">Fatty acid biosynthesis</keyword>
<proteinExistence type="inferred from homology"/>
<evidence type="ECO:0000259" key="11">
    <source>
        <dbReference type="Pfam" id="PF08545"/>
    </source>
</evidence>
<evidence type="ECO:0000313" key="13">
    <source>
        <dbReference type="Proteomes" id="UP001596289"/>
    </source>
</evidence>
<comment type="catalytic activity">
    <reaction evidence="9">
        <text>malonyl-[ACP] + acetyl-CoA + H(+) = 3-oxobutanoyl-[ACP] + CO2 + CoA</text>
        <dbReference type="Rhea" id="RHEA:12080"/>
        <dbReference type="Rhea" id="RHEA-COMP:9623"/>
        <dbReference type="Rhea" id="RHEA-COMP:9625"/>
        <dbReference type="ChEBI" id="CHEBI:15378"/>
        <dbReference type="ChEBI" id="CHEBI:16526"/>
        <dbReference type="ChEBI" id="CHEBI:57287"/>
        <dbReference type="ChEBI" id="CHEBI:57288"/>
        <dbReference type="ChEBI" id="CHEBI:78449"/>
        <dbReference type="ChEBI" id="CHEBI:78450"/>
        <dbReference type="EC" id="2.3.1.180"/>
    </reaction>
</comment>
<keyword evidence="5 9" id="KW-0276">Fatty acid metabolism</keyword>
<dbReference type="NCBIfam" id="TIGR00747">
    <property type="entry name" value="fabH"/>
    <property type="match status" value="1"/>
</dbReference>
<organism evidence="12 13">
    <name type="scientific">Loigolactobacillus jiayinensis</name>
    <dbReference type="NCBI Taxonomy" id="2486016"/>
    <lineage>
        <taxon>Bacteria</taxon>
        <taxon>Bacillati</taxon>
        <taxon>Bacillota</taxon>
        <taxon>Bacilli</taxon>
        <taxon>Lactobacillales</taxon>
        <taxon>Lactobacillaceae</taxon>
        <taxon>Loigolactobacillus</taxon>
    </lineage>
</organism>
<feature type="active site" evidence="9">
    <location>
        <position position="284"/>
    </location>
</feature>
<accession>A0ABW1RER3</accession>
<keyword evidence="6 9" id="KW-0443">Lipid metabolism</keyword>
<dbReference type="PANTHER" id="PTHR34069">
    <property type="entry name" value="3-OXOACYL-[ACYL-CARRIER-PROTEIN] SYNTHASE 3"/>
    <property type="match status" value="1"/>
</dbReference>
<dbReference type="InterPro" id="IPR016039">
    <property type="entry name" value="Thiolase-like"/>
</dbReference>
<keyword evidence="9" id="KW-0511">Multifunctional enzyme</keyword>
<comment type="subunit">
    <text evidence="9">Homodimer.</text>
</comment>
<dbReference type="Gene3D" id="3.40.47.10">
    <property type="match status" value="1"/>
</dbReference>
<feature type="active site" evidence="9">
    <location>
        <position position="254"/>
    </location>
</feature>
<name>A0ABW1RER3_9LACO</name>
<keyword evidence="4 9" id="KW-0808">Transferase</keyword>
<evidence type="ECO:0000256" key="2">
    <source>
        <dbReference type="ARBA" id="ARBA00022490"/>
    </source>
</evidence>
<comment type="pathway">
    <text evidence="9">Lipid metabolism; fatty acid biosynthesis.</text>
</comment>
<keyword evidence="3 9" id="KW-0444">Lipid biosynthesis</keyword>
<evidence type="ECO:0000256" key="3">
    <source>
        <dbReference type="ARBA" id="ARBA00022516"/>
    </source>
</evidence>
<comment type="function">
    <text evidence="9">Catalyzes the condensation reaction of fatty acid synthesis by the addition to an acyl acceptor of two carbons from malonyl-ACP. Catalyzes the first condensation reaction which initiates fatty acid synthesis and may therefore play a role in governing the total rate of fatty acid production. Possesses both acetoacetyl-ACP synthase and acetyl transacylase activities. Its substrate specificity determines the biosynthesis of branched-chain and/or straight-chain of fatty acids.</text>
</comment>
<dbReference type="Proteomes" id="UP001596289">
    <property type="component" value="Unassembled WGS sequence"/>
</dbReference>
<dbReference type="InterPro" id="IPR013751">
    <property type="entry name" value="ACP_syn_III_N"/>
</dbReference>
<evidence type="ECO:0000256" key="4">
    <source>
        <dbReference type="ARBA" id="ARBA00022679"/>
    </source>
</evidence>
<feature type="domain" description="Beta-ketoacyl-[acyl-carrier-protein] synthase III C-terminal" evidence="10">
    <location>
        <begin position="238"/>
        <end position="323"/>
    </location>
</feature>
<keyword evidence="2 9" id="KW-0963">Cytoplasm</keyword>
<evidence type="ECO:0000256" key="6">
    <source>
        <dbReference type="ARBA" id="ARBA00023098"/>
    </source>
</evidence>
<dbReference type="EMBL" id="JBHSSL010000035">
    <property type="protein sequence ID" value="MFC6170223.1"/>
    <property type="molecule type" value="Genomic_DNA"/>
</dbReference>
<sequence length="324" mass="34336">MSNYVTIAASAKYVPERVVTNDELSQLMPTSDEWIQSHTGIKTRHIAIDENTSVLASKVATELLAKSGVAASEIDLIIVSTITPDYLTPATACLVQEQIGATNAMAFDISAACAGFIFAADTAEKFLRQGKFKHAIVISAETNSKMLDWQDRTTAVFFGDGAGGALLSASDEASAESFIDSRLQTDGSRHEAIMSGAVAPLTAIEADHTPTIAPFTMQGRAVFDFATKTVPVQIQTLLAANNLTADDVDLFICHQANLRIIEKIAAALKQPMSKFPTNVERYGNTSSAGVPMALAEVQPQAHGKLAVLSGFGGGLAYGSLLIRL</sequence>
<keyword evidence="13" id="KW-1185">Reference proteome</keyword>
<dbReference type="CDD" id="cd00830">
    <property type="entry name" value="KAS_III"/>
    <property type="match status" value="1"/>
</dbReference>
<evidence type="ECO:0000256" key="8">
    <source>
        <dbReference type="ARBA" id="ARBA00023315"/>
    </source>
</evidence>
<evidence type="ECO:0000256" key="1">
    <source>
        <dbReference type="ARBA" id="ARBA00008642"/>
    </source>
</evidence>
<dbReference type="RefSeq" id="WP_125551605.1">
    <property type="nucleotide sequence ID" value="NZ_JBHSSL010000035.1"/>
</dbReference>
<dbReference type="Pfam" id="PF08541">
    <property type="entry name" value="ACP_syn_III_C"/>
    <property type="match status" value="1"/>
</dbReference>